<dbReference type="STRING" id="947166.A0A1D1UI80"/>
<dbReference type="AlphaFoldDB" id="A0A1D1UI80"/>
<comment type="similarity">
    <text evidence="3">Belongs to the glycosyltransferase 11 family.</text>
</comment>
<evidence type="ECO:0000313" key="4">
    <source>
        <dbReference type="EMBL" id="GAU89171.1"/>
    </source>
</evidence>
<keyword evidence="3" id="KW-0735">Signal-anchor</keyword>
<dbReference type="UniPathway" id="UPA00378"/>
<keyword evidence="3" id="KW-0325">Glycoprotein</keyword>
<keyword evidence="3" id="KW-0333">Golgi apparatus</keyword>
<sequence length="264" mass="30850">MFIYASLWGIAKKNGLTPTIPFTKLHDAFHLDLSPEQFFDLSDCDNYVFGMDECCLYDERTEQIFQRAVGRNVSLWGYFQSSRYFHPEHETDIRRQFAFKENIDVRANDIIKGFRLRSGDSMQKRPSVGIHIRRGDVLVKSFWRNFGFTVATREYFRHAMEYLKNKGVIDPIFLVCTNDVEWSRQNLAGFDVHFVENQTSHVDMAILTHMNHLILSAGTFSFFAGYLSSAQHIIYYKGWPRPGSKYAGMMDLSSFWLPEWIAME</sequence>
<dbReference type="InterPro" id="IPR002516">
    <property type="entry name" value="Glyco_trans_11"/>
</dbReference>
<gene>
    <name evidence="4" type="primary">RvY_01753</name>
    <name evidence="4" type="synonym">RvY_01753.1</name>
    <name evidence="4" type="ORF">RvY_01753-1</name>
</gene>
<name>A0A1D1UI80_RAMVA</name>
<dbReference type="PANTHER" id="PTHR11927:SF9">
    <property type="entry name" value="L-FUCOSYLTRANSFERASE"/>
    <property type="match status" value="1"/>
</dbReference>
<keyword evidence="5" id="KW-1185">Reference proteome</keyword>
<dbReference type="GO" id="GO:0005975">
    <property type="term" value="P:carbohydrate metabolic process"/>
    <property type="evidence" value="ECO:0007669"/>
    <property type="project" value="InterPro"/>
</dbReference>
<dbReference type="CDD" id="cd11301">
    <property type="entry name" value="Fut1_Fut2_like"/>
    <property type="match status" value="1"/>
</dbReference>
<organism evidence="4 5">
    <name type="scientific">Ramazzottius varieornatus</name>
    <name type="common">Water bear</name>
    <name type="synonym">Tardigrade</name>
    <dbReference type="NCBI Taxonomy" id="947166"/>
    <lineage>
        <taxon>Eukaryota</taxon>
        <taxon>Metazoa</taxon>
        <taxon>Ecdysozoa</taxon>
        <taxon>Tardigrada</taxon>
        <taxon>Eutardigrada</taxon>
        <taxon>Parachela</taxon>
        <taxon>Hypsibioidea</taxon>
        <taxon>Ramazzottiidae</taxon>
        <taxon>Ramazzottius</taxon>
    </lineage>
</organism>
<reference evidence="4 5" key="1">
    <citation type="journal article" date="2016" name="Nat. Commun.">
        <title>Extremotolerant tardigrade genome and improved radiotolerance of human cultured cells by tardigrade-unique protein.</title>
        <authorList>
            <person name="Hashimoto T."/>
            <person name="Horikawa D.D."/>
            <person name="Saito Y."/>
            <person name="Kuwahara H."/>
            <person name="Kozuka-Hata H."/>
            <person name="Shin-I T."/>
            <person name="Minakuchi Y."/>
            <person name="Ohishi K."/>
            <person name="Motoyama A."/>
            <person name="Aizu T."/>
            <person name="Enomoto A."/>
            <person name="Kondo K."/>
            <person name="Tanaka S."/>
            <person name="Hara Y."/>
            <person name="Koshikawa S."/>
            <person name="Sagara H."/>
            <person name="Miura T."/>
            <person name="Yokobori S."/>
            <person name="Miyagawa K."/>
            <person name="Suzuki Y."/>
            <person name="Kubo T."/>
            <person name="Oyama M."/>
            <person name="Kohara Y."/>
            <person name="Fujiyama A."/>
            <person name="Arakawa K."/>
            <person name="Katayama T."/>
            <person name="Toyoda A."/>
            <person name="Kunieda T."/>
        </authorList>
    </citation>
    <scope>NUCLEOTIDE SEQUENCE [LARGE SCALE GENOMIC DNA]</scope>
    <source>
        <strain evidence="4 5">YOKOZUNA-1</strain>
    </source>
</reference>
<dbReference type="EC" id="2.4.1.-" evidence="3"/>
<dbReference type="Pfam" id="PF01531">
    <property type="entry name" value="Glyco_transf_11"/>
    <property type="match status" value="1"/>
</dbReference>
<comment type="caution">
    <text evidence="4">The sequence shown here is derived from an EMBL/GenBank/DDBJ whole genome shotgun (WGS) entry which is preliminary data.</text>
</comment>
<dbReference type="OrthoDB" id="3226at2759"/>
<dbReference type="PANTHER" id="PTHR11927">
    <property type="entry name" value="GALACTOSIDE 2-L-FUCOSYLTRANSFERASE"/>
    <property type="match status" value="1"/>
</dbReference>
<dbReference type="GO" id="GO:0008107">
    <property type="term" value="F:galactoside 2-alpha-L-fucosyltransferase activity"/>
    <property type="evidence" value="ECO:0007669"/>
    <property type="project" value="InterPro"/>
</dbReference>
<dbReference type="EMBL" id="BDGG01000001">
    <property type="protein sequence ID" value="GAU89171.1"/>
    <property type="molecule type" value="Genomic_DNA"/>
</dbReference>
<dbReference type="Proteomes" id="UP000186922">
    <property type="component" value="Unassembled WGS sequence"/>
</dbReference>
<dbReference type="GO" id="GO:0032580">
    <property type="term" value="C:Golgi cisterna membrane"/>
    <property type="evidence" value="ECO:0007669"/>
    <property type="project" value="UniProtKB-SubCell"/>
</dbReference>
<keyword evidence="2 3" id="KW-0808">Transferase</keyword>
<evidence type="ECO:0000256" key="3">
    <source>
        <dbReference type="RuleBase" id="RU363129"/>
    </source>
</evidence>
<evidence type="ECO:0000256" key="1">
    <source>
        <dbReference type="ARBA" id="ARBA00022676"/>
    </source>
</evidence>
<evidence type="ECO:0000256" key="2">
    <source>
        <dbReference type="ARBA" id="ARBA00022679"/>
    </source>
</evidence>
<comment type="pathway">
    <text evidence="3">Protein modification; protein glycosylation.</text>
</comment>
<proteinExistence type="inferred from homology"/>
<comment type="subcellular location">
    <subcellularLocation>
        <location evidence="3">Golgi apparatus</location>
        <location evidence="3">Golgi stack membrane</location>
        <topology evidence="3">Single-pass type II membrane protein</topology>
    </subcellularLocation>
</comment>
<evidence type="ECO:0000313" key="5">
    <source>
        <dbReference type="Proteomes" id="UP000186922"/>
    </source>
</evidence>
<keyword evidence="1 3" id="KW-0328">Glycosyltransferase</keyword>
<keyword evidence="3" id="KW-0812">Transmembrane</keyword>
<protein>
    <recommendedName>
        <fullName evidence="3">L-Fucosyltransferase</fullName>
        <ecNumber evidence="3">2.4.1.-</ecNumber>
    </recommendedName>
</protein>
<accession>A0A1D1UI80</accession>